<organism evidence="1 2">
    <name type="scientific">Leptospira weilii str. Ecochallenge</name>
    <dbReference type="NCBI Taxonomy" id="1049986"/>
    <lineage>
        <taxon>Bacteria</taxon>
        <taxon>Pseudomonadati</taxon>
        <taxon>Spirochaetota</taxon>
        <taxon>Spirochaetia</taxon>
        <taxon>Leptospirales</taxon>
        <taxon>Leptospiraceae</taxon>
        <taxon>Leptospira</taxon>
    </lineage>
</organism>
<proteinExistence type="predicted"/>
<comment type="caution">
    <text evidence="1">The sequence shown here is derived from an EMBL/GenBank/DDBJ whole genome shotgun (WGS) entry which is preliminary data.</text>
</comment>
<evidence type="ECO:0000313" key="1">
    <source>
        <dbReference type="EMBL" id="EMY13271.1"/>
    </source>
</evidence>
<reference evidence="1 2" key="1">
    <citation type="submission" date="2013-02" db="EMBL/GenBank/DDBJ databases">
        <authorList>
            <person name="Harkins D.M."/>
            <person name="Durkin A.S."/>
            <person name="Brinkac L.M."/>
            <person name="Haft D.H."/>
            <person name="Selengut J.D."/>
            <person name="Sanka R."/>
            <person name="DePew J."/>
            <person name="Purushe J."/>
            <person name="Haake D.A."/>
            <person name="Matsunaga J."/>
            <person name="Vinetz J.M."/>
            <person name="Sutton G.G."/>
            <person name="Nierman W.C."/>
            <person name="Fouts D.E."/>
        </authorList>
    </citation>
    <scope>NUCLEOTIDE SEQUENCE [LARGE SCALE GENOMIC DNA]</scope>
    <source>
        <strain evidence="1 2">Ecochallenge</strain>
    </source>
</reference>
<dbReference type="EMBL" id="AHMI02000245">
    <property type="protein sequence ID" value="EMY13271.1"/>
    <property type="molecule type" value="Genomic_DNA"/>
</dbReference>
<protein>
    <submittedName>
        <fullName evidence="1">Uncharacterized protein</fullName>
    </submittedName>
</protein>
<gene>
    <name evidence="1" type="ORF">LEP1GSC043_4844</name>
</gene>
<name>N1U561_9LEPT</name>
<dbReference type="Proteomes" id="UP000012249">
    <property type="component" value="Unassembled WGS sequence"/>
</dbReference>
<sequence>MEETFQHILNKGLENKLLKLDGNGEILGTEKLLYRDGDMRNLRKKNEFLYHANQLTYHKPELDKIFLSLT</sequence>
<accession>N1U561</accession>
<dbReference type="AlphaFoldDB" id="N1U561"/>
<evidence type="ECO:0000313" key="2">
    <source>
        <dbReference type="Proteomes" id="UP000012249"/>
    </source>
</evidence>